<feature type="region of interest" description="Disordered" evidence="1">
    <location>
        <begin position="110"/>
        <end position="131"/>
    </location>
</feature>
<sequence length="131" mass="14516">MKKTVLLLTAAITAGCASNPDKIDATYVSPLKYEGYDCDQIAMEMDYVGNRTTKLYQRLDSERTKDNWQMGVGLILFWPALLALEGGDGPEAAEYAQLKGEYEALRQQSTQKRCGIQSKSPEEIMQDAAKG</sequence>
<reference evidence="2 3" key="1">
    <citation type="submission" date="2024-08" db="EMBL/GenBank/DDBJ databases">
        <authorList>
            <person name="Ishaq N."/>
        </authorList>
    </citation>
    <scope>NUCLEOTIDE SEQUENCE [LARGE SCALE GENOMIC DNA]</scope>
    <source>
        <strain evidence="2 3">DSM 18651</strain>
    </source>
</reference>
<dbReference type="RefSeq" id="WP_371841535.1">
    <property type="nucleotide sequence ID" value="NZ_JBGMEK010000129.1"/>
</dbReference>
<dbReference type="EMBL" id="JBGMEK010000129">
    <property type="protein sequence ID" value="MFA0813726.1"/>
    <property type="molecule type" value="Genomic_DNA"/>
</dbReference>
<evidence type="ECO:0000256" key="1">
    <source>
        <dbReference type="SAM" id="MobiDB-lite"/>
    </source>
</evidence>
<gene>
    <name evidence="2" type="ORF">ACCI49_22830</name>
</gene>
<dbReference type="Proteomes" id="UP001569428">
    <property type="component" value="Unassembled WGS sequence"/>
</dbReference>
<accession>A0ABV4P6I9</accession>
<keyword evidence="3" id="KW-1185">Reference proteome</keyword>
<evidence type="ECO:0000313" key="2">
    <source>
        <dbReference type="EMBL" id="MFA0813726.1"/>
    </source>
</evidence>
<evidence type="ECO:0000313" key="3">
    <source>
        <dbReference type="Proteomes" id="UP001569428"/>
    </source>
</evidence>
<evidence type="ECO:0008006" key="4">
    <source>
        <dbReference type="Google" id="ProtNLM"/>
    </source>
</evidence>
<comment type="caution">
    <text evidence="2">The sequence shown here is derived from an EMBL/GenBank/DDBJ whole genome shotgun (WGS) entry which is preliminary data.</text>
</comment>
<name>A0ABV4P6I9_9GAMM</name>
<organism evidence="2 3">
    <name type="scientific">Microbulbifer epialgicus</name>
    <dbReference type="NCBI Taxonomy" id="393907"/>
    <lineage>
        <taxon>Bacteria</taxon>
        <taxon>Pseudomonadati</taxon>
        <taxon>Pseudomonadota</taxon>
        <taxon>Gammaproteobacteria</taxon>
        <taxon>Cellvibrionales</taxon>
        <taxon>Microbulbiferaceae</taxon>
        <taxon>Microbulbifer</taxon>
    </lineage>
</organism>
<dbReference type="PROSITE" id="PS51257">
    <property type="entry name" value="PROKAR_LIPOPROTEIN"/>
    <property type="match status" value="1"/>
</dbReference>
<proteinExistence type="predicted"/>
<protein>
    <recommendedName>
        <fullName evidence="4">Lipoprotein</fullName>
    </recommendedName>
</protein>